<dbReference type="eggNOG" id="COG4932">
    <property type="taxonomic scope" value="Bacteria"/>
</dbReference>
<dbReference type="InterPro" id="IPR051715">
    <property type="entry name" value="Intimin-Invasin_domain"/>
</dbReference>
<evidence type="ECO:0000313" key="5">
    <source>
        <dbReference type="Proteomes" id="UP000006690"/>
    </source>
</evidence>
<protein>
    <submittedName>
        <fullName evidence="4">Invasin YchO</fullName>
    </submittedName>
</protein>
<dbReference type="NCBIfam" id="NF007556">
    <property type="entry name" value="PRK10177.1"/>
    <property type="match status" value="1"/>
</dbReference>
<evidence type="ECO:0000256" key="2">
    <source>
        <dbReference type="SAM" id="SignalP"/>
    </source>
</evidence>
<feature type="domain" description="Inverse autotransporter beta-domain" evidence="3">
    <location>
        <begin position="82"/>
        <end position="359"/>
    </location>
</feature>
<name>A0A0H3L2T7_PANAA</name>
<reference evidence="5" key="1">
    <citation type="journal article" date="2012" name="Appl. Microbiol. Biotechnol.">
        <title>The complete genome sequence of Pantoea ananatis AJ13355, an organism with great biotechnological potential.</title>
        <authorList>
            <person name="Hara Y."/>
            <person name="Kadotani N."/>
            <person name="Izui H."/>
            <person name="Katashkina J.I."/>
            <person name="Kuvaeva T.M."/>
            <person name="Andreeva I.G."/>
            <person name="Golubeva L.I."/>
            <person name="Malko D.B."/>
            <person name="Makeev V.J."/>
            <person name="Mashko S.V."/>
            <person name="Kozlov Y.I."/>
        </authorList>
    </citation>
    <scope>NUCLEOTIDE SEQUENCE [LARGE SCALE GENOMIC DNA]</scope>
    <source>
        <strain evidence="5">AJ13355</strain>
    </source>
</reference>
<accession>A0A0H3L2T7</accession>
<dbReference type="PATRIC" id="fig|932677.3.peg.1177"/>
<dbReference type="InterPro" id="IPR024519">
    <property type="entry name" value="IAT_beta"/>
</dbReference>
<organism evidence="4 5">
    <name type="scientific">Pantoea ananatis (strain AJ13355)</name>
    <dbReference type="NCBI Taxonomy" id="932677"/>
    <lineage>
        <taxon>Bacteria</taxon>
        <taxon>Pseudomonadati</taxon>
        <taxon>Pseudomonadota</taxon>
        <taxon>Gammaproteobacteria</taxon>
        <taxon>Enterobacterales</taxon>
        <taxon>Erwiniaceae</taxon>
        <taxon>Pantoea</taxon>
    </lineage>
</organism>
<dbReference type="EMBL" id="AP012032">
    <property type="protein sequence ID" value="BAK11102.1"/>
    <property type="molecule type" value="Genomic_DNA"/>
</dbReference>
<dbReference type="InterPro" id="IPR038177">
    <property type="entry name" value="IAT_beta_sf"/>
</dbReference>
<dbReference type="Proteomes" id="UP000006690">
    <property type="component" value="Chromosome"/>
</dbReference>
<evidence type="ECO:0000313" key="4">
    <source>
        <dbReference type="EMBL" id="BAK11102.1"/>
    </source>
</evidence>
<dbReference type="GO" id="GO:0009279">
    <property type="term" value="C:cell outer membrane"/>
    <property type="evidence" value="ECO:0007669"/>
    <property type="project" value="TreeGrafter"/>
</dbReference>
<dbReference type="Pfam" id="PF11924">
    <property type="entry name" value="IAT_beta"/>
    <property type="match status" value="1"/>
</dbReference>
<sequence length="495" mass="54525">MRNHLMIFMPGRNDLMFRPVTFSLAALTALLALPAGALQTDHQVSETPFSDPTRFRQSLDDLPSLGNVEDNHDWSKKLAKAAKSIAEANESSSDLTLGEQAGQWAFDRLRDEVATRVESEGQSLLSPYGNAEFNLNVDMAGNFDGTGGNLFSPLADENRYLTFSQLGLHDSVEGVVGNAGLGQRWDAGNWLLGYNSFIDRSFRTGLQRASVGTEAWSNNLRFSANYYHPLSGWRNRGDSQQSRMAEGYDITTQSYLPFYRQLGVSFSYQQYLGEKVDLFNSGNRYHNPAALSLGLSYTPVPLVTISASHKTSSAGESQDQLGLKLNYRFGVALSKQLDANNVAEARSLRGSRYDTVTRSQNPVMAYRQRKTLSVFLATPPWQLNPGESVPLKLQLRASHSIKALSWQGDTQALSLTSPPNNNAIDGWSVIVPPWDSTPGASNEYRLSVTVEDSKQQRVTSNWITLKVQAPLSMDEPAVEGAVQMPSSSNSLSFSE</sequence>
<comment type="similarity">
    <text evidence="1">Belongs to the intimin/invasin family.</text>
</comment>
<dbReference type="AlphaFoldDB" id="A0A0H3L2T7"/>
<dbReference type="Gene3D" id="2.40.160.160">
    <property type="entry name" value="Inverse autotransporter, beta-domain"/>
    <property type="match status" value="1"/>
</dbReference>
<feature type="chain" id="PRO_5002614130" evidence="2">
    <location>
        <begin position="38"/>
        <end position="495"/>
    </location>
</feature>
<evidence type="ECO:0000256" key="1">
    <source>
        <dbReference type="ARBA" id="ARBA00010116"/>
    </source>
</evidence>
<dbReference type="HOGENOM" id="CLU_000210_6_0_6"/>
<proteinExistence type="inferred from homology"/>
<keyword evidence="2" id="KW-0732">Signal</keyword>
<dbReference type="KEGG" id="paj:PAJ_1022"/>
<feature type="signal peptide" evidence="2">
    <location>
        <begin position="1"/>
        <end position="37"/>
    </location>
</feature>
<evidence type="ECO:0000259" key="3">
    <source>
        <dbReference type="Pfam" id="PF11924"/>
    </source>
</evidence>
<gene>
    <name evidence="4" type="primary">ychO</name>
    <name evidence="4" type="ordered locus">PAJ_1022</name>
</gene>
<dbReference type="PANTHER" id="PTHR39576">
    <property type="entry name" value="ATTACHING AND EFFACING PROTEIN HOMOLOG-RELATED-RELATED"/>
    <property type="match status" value="1"/>
</dbReference>
<dbReference type="PANTHER" id="PTHR39576:SF1">
    <property type="entry name" value="INVASIN"/>
    <property type="match status" value="1"/>
</dbReference>